<accession>A0A1L9T5J3</accession>
<feature type="region of interest" description="Disordered" evidence="1">
    <location>
        <begin position="133"/>
        <end position="159"/>
    </location>
</feature>
<gene>
    <name evidence="4" type="ORF">ASPSYDRAFT_72035</name>
</gene>
<proteinExistence type="predicted"/>
<feature type="transmembrane region" description="Helical" evidence="2">
    <location>
        <begin position="295"/>
        <end position="318"/>
    </location>
</feature>
<evidence type="ECO:0000256" key="1">
    <source>
        <dbReference type="SAM" id="MobiDB-lite"/>
    </source>
</evidence>
<keyword evidence="5" id="KW-1185">Reference proteome</keyword>
<dbReference type="STRING" id="1036612.A0A1L9T5J3"/>
<feature type="compositionally biased region" description="Basic and acidic residues" evidence="1">
    <location>
        <begin position="150"/>
        <end position="159"/>
    </location>
</feature>
<reference evidence="5" key="1">
    <citation type="journal article" date="2017" name="Genome Biol.">
        <title>Comparative genomics reveals high biological diversity and specific adaptations in the industrially and medically important fungal genus Aspergillus.</title>
        <authorList>
            <person name="de Vries R.P."/>
            <person name="Riley R."/>
            <person name="Wiebenga A."/>
            <person name="Aguilar-Osorio G."/>
            <person name="Amillis S."/>
            <person name="Uchima C.A."/>
            <person name="Anderluh G."/>
            <person name="Asadollahi M."/>
            <person name="Askin M."/>
            <person name="Barry K."/>
            <person name="Battaglia E."/>
            <person name="Bayram O."/>
            <person name="Benocci T."/>
            <person name="Braus-Stromeyer S.A."/>
            <person name="Caldana C."/>
            <person name="Canovas D."/>
            <person name="Cerqueira G.C."/>
            <person name="Chen F."/>
            <person name="Chen W."/>
            <person name="Choi C."/>
            <person name="Clum A."/>
            <person name="Dos Santos R.A."/>
            <person name="Damasio A.R."/>
            <person name="Diallinas G."/>
            <person name="Emri T."/>
            <person name="Fekete E."/>
            <person name="Flipphi M."/>
            <person name="Freyberg S."/>
            <person name="Gallo A."/>
            <person name="Gournas C."/>
            <person name="Habgood R."/>
            <person name="Hainaut M."/>
            <person name="Harispe M.L."/>
            <person name="Henrissat B."/>
            <person name="Hilden K.S."/>
            <person name="Hope R."/>
            <person name="Hossain A."/>
            <person name="Karabika E."/>
            <person name="Karaffa L."/>
            <person name="Karanyi Z."/>
            <person name="Krasevec N."/>
            <person name="Kuo A."/>
            <person name="Kusch H."/>
            <person name="LaButti K."/>
            <person name="Lagendijk E.L."/>
            <person name="Lapidus A."/>
            <person name="Levasseur A."/>
            <person name="Lindquist E."/>
            <person name="Lipzen A."/>
            <person name="Logrieco A.F."/>
            <person name="MacCabe A."/>
            <person name="Maekelae M.R."/>
            <person name="Malavazi I."/>
            <person name="Melin P."/>
            <person name="Meyer V."/>
            <person name="Mielnichuk N."/>
            <person name="Miskei M."/>
            <person name="Molnar A.P."/>
            <person name="Mule G."/>
            <person name="Ngan C.Y."/>
            <person name="Orejas M."/>
            <person name="Orosz E."/>
            <person name="Ouedraogo J.P."/>
            <person name="Overkamp K.M."/>
            <person name="Park H.-S."/>
            <person name="Perrone G."/>
            <person name="Piumi F."/>
            <person name="Punt P.J."/>
            <person name="Ram A.F."/>
            <person name="Ramon A."/>
            <person name="Rauscher S."/>
            <person name="Record E."/>
            <person name="Riano-Pachon D.M."/>
            <person name="Robert V."/>
            <person name="Roehrig J."/>
            <person name="Ruller R."/>
            <person name="Salamov A."/>
            <person name="Salih N.S."/>
            <person name="Samson R.A."/>
            <person name="Sandor E."/>
            <person name="Sanguinetti M."/>
            <person name="Schuetze T."/>
            <person name="Sepcic K."/>
            <person name="Shelest E."/>
            <person name="Sherlock G."/>
            <person name="Sophianopoulou V."/>
            <person name="Squina F.M."/>
            <person name="Sun H."/>
            <person name="Susca A."/>
            <person name="Todd R.B."/>
            <person name="Tsang A."/>
            <person name="Unkles S.E."/>
            <person name="van de Wiele N."/>
            <person name="van Rossen-Uffink D."/>
            <person name="Oliveira J.V."/>
            <person name="Vesth T.C."/>
            <person name="Visser J."/>
            <person name="Yu J.-H."/>
            <person name="Zhou M."/>
            <person name="Andersen M.R."/>
            <person name="Archer D.B."/>
            <person name="Baker S.E."/>
            <person name="Benoit I."/>
            <person name="Brakhage A.A."/>
            <person name="Braus G.H."/>
            <person name="Fischer R."/>
            <person name="Frisvad J.C."/>
            <person name="Goldman G.H."/>
            <person name="Houbraken J."/>
            <person name="Oakley B."/>
            <person name="Pocsi I."/>
            <person name="Scazzocchio C."/>
            <person name="Seiboth B."/>
            <person name="vanKuyk P.A."/>
            <person name="Wortman J."/>
            <person name="Dyer P.S."/>
            <person name="Grigoriev I.V."/>
        </authorList>
    </citation>
    <scope>NUCLEOTIDE SEQUENCE [LARGE SCALE GENOMIC DNA]</scope>
    <source>
        <strain evidence="5">CBS 593.65</strain>
    </source>
</reference>
<keyword evidence="2" id="KW-0472">Membrane</keyword>
<feature type="transmembrane region" description="Helical" evidence="2">
    <location>
        <begin position="262"/>
        <end position="283"/>
    </location>
</feature>
<dbReference type="Proteomes" id="UP000184356">
    <property type="component" value="Unassembled WGS sequence"/>
</dbReference>
<evidence type="ECO:0000259" key="3">
    <source>
        <dbReference type="Pfam" id="PF14342"/>
    </source>
</evidence>
<dbReference type="RefSeq" id="XP_040698502.1">
    <property type="nucleotide sequence ID" value="XM_040850621.1"/>
</dbReference>
<feature type="transmembrane region" description="Helical" evidence="2">
    <location>
        <begin position="181"/>
        <end position="207"/>
    </location>
</feature>
<dbReference type="GeneID" id="63766694"/>
<feature type="domain" description="DUF4396" evidence="3">
    <location>
        <begin position="184"/>
        <end position="323"/>
    </location>
</feature>
<organism evidence="4 5">
    <name type="scientific">Aspergillus sydowii CBS 593.65</name>
    <dbReference type="NCBI Taxonomy" id="1036612"/>
    <lineage>
        <taxon>Eukaryota</taxon>
        <taxon>Fungi</taxon>
        <taxon>Dikarya</taxon>
        <taxon>Ascomycota</taxon>
        <taxon>Pezizomycotina</taxon>
        <taxon>Eurotiomycetes</taxon>
        <taxon>Eurotiomycetidae</taxon>
        <taxon>Eurotiales</taxon>
        <taxon>Aspergillaceae</taxon>
        <taxon>Aspergillus</taxon>
        <taxon>Aspergillus subgen. Nidulantes</taxon>
    </lineage>
</organism>
<feature type="transmembrane region" description="Helical" evidence="2">
    <location>
        <begin position="219"/>
        <end position="242"/>
    </location>
</feature>
<protein>
    <recommendedName>
        <fullName evidence="3">DUF4396 domain-containing protein</fullName>
    </recommendedName>
</protein>
<evidence type="ECO:0000313" key="4">
    <source>
        <dbReference type="EMBL" id="OJJ54696.1"/>
    </source>
</evidence>
<evidence type="ECO:0000256" key="2">
    <source>
        <dbReference type="SAM" id="Phobius"/>
    </source>
</evidence>
<evidence type="ECO:0000313" key="5">
    <source>
        <dbReference type="Proteomes" id="UP000184356"/>
    </source>
</evidence>
<dbReference type="InterPro" id="IPR025509">
    <property type="entry name" value="DUF4396"/>
</dbReference>
<keyword evidence="2" id="KW-0812">Transmembrane</keyword>
<dbReference type="EMBL" id="KV878594">
    <property type="protein sequence ID" value="OJJ54696.1"/>
    <property type="molecule type" value="Genomic_DNA"/>
</dbReference>
<name>A0A1L9T5J3_9EURO</name>
<sequence>MGLDPRYLTESTTISPHETTPMQSLNMSLSTYTPPLALTVVSWISIGIAALAALWLSFDIIYRRGWRNMMAIMIPVYVINALYLWPITVWTYVKYGRPDTQGTENGIAGDETDPLLYSRHGIDHGEGNTGAKRCMGGSDTLAHPQSGQHNGHEVDGQHNHGAEQGLEAHRHHHSMSASRPMFASVTIATCHCGAGCVLGDIIGEWLVYRSNATIGGSMLYAAFVVDFALALALGIVFQYFSIAPMAGDYGWKTIVRSAKADILSLIFFEIGLFGWMAIFYILIFDGKLEMNTATYWFMMQIGMFFGHWTGFPINWWLLNRGIKEACA</sequence>
<keyword evidence="2" id="KW-1133">Transmembrane helix</keyword>
<dbReference type="VEuPathDB" id="FungiDB:ASPSYDRAFT_72035"/>
<dbReference type="AlphaFoldDB" id="A0A1L9T5J3"/>
<feature type="transmembrane region" description="Helical" evidence="2">
    <location>
        <begin position="70"/>
        <end position="93"/>
    </location>
</feature>
<feature type="transmembrane region" description="Helical" evidence="2">
    <location>
        <begin position="36"/>
        <end position="58"/>
    </location>
</feature>
<dbReference type="Pfam" id="PF14342">
    <property type="entry name" value="DUF4396"/>
    <property type="match status" value="1"/>
</dbReference>
<dbReference type="OrthoDB" id="5398702at2759"/>